<evidence type="ECO:0000256" key="6">
    <source>
        <dbReference type="PROSITE-ProRule" id="PRU00782"/>
    </source>
</evidence>
<evidence type="ECO:0000313" key="8">
    <source>
        <dbReference type="EMBL" id="CAH3105772.1"/>
    </source>
</evidence>
<comment type="caution">
    <text evidence="8">The sequence shown here is derived from an EMBL/GenBank/DDBJ whole genome shotgun (WGS) entry which is preliminary data.</text>
</comment>
<dbReference type="PANTHER" id="PTHR13140:SF498">
    <property type="entry name" value="DACHS, ISOFORM E"/>
    <property type="match status" value="1"/>
</dbReference>
<evidence type="ECO:0000313" key="9">
    <source>
        <dbReference type="Proteomes" id="UP001159428"/>
    </source>
</evidence>
<dbReference type="Gene3D" id="1.10.10.820">
    <property type="match status" value="1"/>
</dbReference>
<feature type="domain" description="Myosin motor" evidence="7">
    <location>
        <begin position="203"/>
        <end position="965"/>
    </location>
</feature>
<feature type="region of interest" description="Actin-binding" evidence="6">
    <location>
        <begin position="831"/>
        <end position="853"/>
    </location>
</feature>
<dbReference type="AlphaFoldDB" id="A0AAU9W8Y8"/>
<feature type="binding site" evidence="6">
    <location>
        <begin position="289"/>
        <end position="296"/>
    </location>
    <ligand>
        <name>ATP</name>
        <dbReference type="ChEBI" id="CHEBI:30616"/>
    </ligand>
</feature>
<evidence type="ECO:0000256" key="1">
    <source>
        <dbReference type="ARBA" id="ARBA00022741"/>
    </source>
</evidence>
<dbReference type="GO" id="GO:0016459">
    <property type="term" value="C:myosin complex"/>
    <property type="evidence" value="ECO:0007669"/>
    <property type="project" value="UniProtKB-KW"/>
</dbReference>
<dbReference type="GO" id="GO:0005524">
    <property type="term" value="F:ATP binding"/>
    <property type="evidence" value="ECO:0007669"/>
    <property type="project" value="UniProtKB-UniRule"/>
</dbReference>
<dbReference type="InterPro" id="IPR036961">
    <property type="entry name" value="Kinesin_motor_dom_sf"/>
</dbReference>
<keyword evidence="1 6" id="KW-0547">Nucleotide-binding</keyword>
<organism evidence="8 9">
    <name type="scientific">Pocillopora meandrina</name>
    <dbReference type="NCBI Taxonomy" id="46732"/>
    <lineage>
        <taxon>Eukaryota</taxon>
        <taxon>Metazoa</taxon>
        <taxon>Cnidaria</taxon>
        <taxon>Anthozoa</taxon>
        <taxon>Hexacorallia</taxon>
        <taxon>Scleractinia</taxon>
        <taxon>Astrocoeniina</taxon>
        <taxon>Pocilloporidae</taxon>
        <taxon>Pocillopora</taxon>
    </lineage>
</organism>
<keyword evidence="3 6" id="KW-0518">Myosin</keyword>
<dbReference type="PROSITE" id="PS50096">
    <property type="entry name" value="IQ"/>
    <property type="match status" value="1"/>
</dbReference>
<dbReference type="Gene3D" id="1.20.5.4820">
    <property type="match status" value="1"/>
</dbReference>
<dbReference type="Gene3D" id="3.40.850.10">
    <property type="entry name" value="Kinesin motor domain"/>
    <property type="match status" value="2"/>
</dbReference>
<dbReference type="GO" id="GO:0016020">
    <property type="term" value="C:membrane"/>
    <property type="evidence" value="ECO:0007669"/>
    <property type="project" value="TreeGrafter"/>
</dbReference>
<dbReference type="SMART" id="SM00242">
    <property type="entry name" value="MYSc"/>
    <property type="match status" value="1"/>
</dbReference>
<proteinExistence type="inferred from homology"/>
<protein>
    <recommendedName>
        <fullName evidence="7">Myosin motor domain-containing protein</fullName>
    </recommendedName>
</protein>
<dbReference type="GO" id="GO:0051015">
    <property type="term" value="F:actin filament binding"/>
    <property type="evidence" value="ECO:0007669"/>
    <property type="project" value="TreeGrafter"/>
</dbReference>
<dbReference type="Proteomes" id="UP001159428">
    <property type="component" value="Unassembled WGS sequence"/>
</dbReference>
<evidence type="ECO:0000256" key="5">
    <source>
        <dbReference type="ARBA" id="ARBA00023203"/>
    </source>
</evidence>
<reference evidence="8 9" key="1">
    <citation type="submission" date="2022-05" db="EMBL/GenBank/DDBJ databases">
        <authorList>
            <consortium name="Genoscope - CEA"/>
            <person name="William W."/>
        </authorList>
    </citation>
    <scope>NUCLEOTIDE SEQUENCE [LARGE SCALE GENOMIC DNA]</scope>
</reference>
<dbReference type="InterPro" id="IPR027417">
    <property type="entry name" value="P-loop_NTPase"/>
</dbReference>
<keyword evidence="4 6" id="KW-0505">Motor protein</keyword>
<keyword evidence="9" id="KW-1185">Reference proteome</keyword>
<keyword evidence="2 6" id="KW-0067">ATP-binding</keyword>
<dbReference type="PROSITE" id="PS51456">
    <property type="entry name" value="MYOSIN_MOTOR"/>
    <property type="match status" value="1"/>
</dbReference>
<comment type="similarity">
    <text evidence="6">Belongs to the TRAFAC class myosin-kinesin ATPase superfamily. Myosin family.</text>
</comment>
<accession>A0AAU9W8Y8</accession>
<evidence type="ECO:0000256" key="4">
    <source>
        <dbReference type="ARBA" id="ARBA00023175"/>
    </source>
</evidence>
<sequence>MAAKNPNPQDIGEFDRIRKENAVLRDELVNMREEISSERHTHEQLLKSFQVRHNEDSRKLREEKKLTSKLAEENGELRLELKAFRERSLANGRDHEKLQGSDVNERLFQELSAMGKRLGLLHNDLLSSPALKNLDGRHAAKREAGSVVKDPLKKLGTELMSLRALLTAKSSIRLNGVTLPDHREVKTNGMASNSVSGNKTSLPPDDLVHLTGPITEAALLEVLQQRSAAAENYTNLGSVMIAMNSFDRAQSRTGLPQSFSDNQRLQTVIQRVTRKLAYSSAPQVIVLSGSGGSGKTFTAQALVHHLLEQAGGGMDSDICKHFLASVAVIQSLGNAKTPTNSDSSRMGTLFEFHLSDGLISRTKLQCYLLDSTRVVCPPEKERNFHIFYQLLYGITQEERVKLHLQGYSVHTLSYLSSSPIPYNEDEEVFRAKFEQWRGALASLGIPFVDVLRILVAILLLGNVEFVDGEGLELDVKGNNEIKAVAALLGVSGVSLYRGLTTKTKNVRGQILRSLCDSVTANSNRDSLAKALYCRTVAAIVRRVNSYKRPASLMSVSPQGSYESLRTASSSPGSNGSLGKSPLTSSNGLLMASLPVITPPSTPSLDGSFQFTKGASGLIGIIDMFGFENSEVNQLEQLCVNLCSETLQHFYNTHIFKSREEYSREEGVLSDFGVDYFDNAPCIELLTCQRAGILTVLDKESLFARGSYQNFLQKVKGQHKDSDSFFDPDSESSCFGVSHYNGNVVYDASSLLNINRDSINDDIICVFSRQNCNFGFATHLFTNDLKPQQGQTTAPKGVLYRISPTPAQEAQSPAGTADAPLRTFSQGFQEKIDGLLKTLVQAQPTFVRCIKINTREEPYSFDRGIVSQQIRVLQIFETLQLLQSALANRIRLEAFAKKYSFVSPRKVRGLEETGYKDCKDILETLMRKVDKPNNDVMFGSWVLGKRYVFYSEVVKQELDKLYEERKVKAVVTIQCWLRRWICRKRWPNLKRSLELQRKGRQGSKTNHSLVRRSVSLSDELRVDTKAADQSCCLFGIDMETPPPLPKSRPYTVLGNMKMGFPQNRIMKMDYPDDGSEVLLKKGEVVKVVRASEKRGYLVIEHRGATVHLPFQVMELKNSPNPSPR</sequence>
<evidence type="ECO:0000256" key="3">
    <source>
        <dbReference type="ARBA" id="ARBA00023123"/>
    </source>
</evidence>
<dbReference type="Gene3D" id="1.20.120.720">
    <property type="entry name" value="Myosin VI head, motor domain, U50 subdomain"/>
    <property type="match status" value="2"/>
</dbReference>
<dbReference type="PRINTS" id="PR00193">
    <property type="entry name" value="MYOSINHEAVY"/>
</dbReference>
<dbReference type="PANTHER" id="PTHR13140">
    <property type="entry name" value="MYOSIN"/>
    <property type="match status" value="1"/>
</dbReference>
<dbReference type="GO" id="GO:0005737">
    <property type="term" value="C:cytoplasm"/>
    <property type="evidence" value="ECO:0007669"/>
    <property type="project" value="TreeGrafter"/>
</dbReference>
<dbReference type="Gene3D" id="1.20.58.530">
    <property type="match status" value="1"/>
</dbReference>
<keyword evidence="5 6" id="KW-0009">Actin-binding</keyword>
<dbReference type="InterPro" id="IPR001609">
    <property type="entry name" value="Myosin_head_motor_dom-like"/>
</dbReference>
<gene>
    <name evidence="8" type="ORF">PMEA_00001558</name>
</gene>
<dbReference type="GO" id="GO:0007015">
    <property type="term" value="P:actin filament organization"/>
    <property type="evidence" value="ECO:0007669"/>
    <property type="project" value="TreeGrafter"/>
</dbReference>
<dbReference type="GO" id="GO:0003774">
    <property type="term" value="F:cytoskeletal motor activity"/>
    <property type="evidence" value="ECO:0007669"/>
    <property type="project" value="UniProtKB-UniRule"/>
</dbReference>
<dbReference type="Pfam" id="PF00063">
    <property type="entry name" value="Myosin_head"/>
    <property type="match status" value="2"/>
</dbReference>
<dbReference type="SUPFAM" id="SSF52540">
    <property type="entry name" value="P-loop containing nucleoside triphosphate hydrolases"/>
    <property type="match status" value="1"/>
</dbReference>
<name>A0AAU9W8Y8_9CNID</name>
<evidence type="ECO:0000256" key="2">
    <source>
        <dbReference type="ARBA" id="ARBA00022840"/>
    </source>
</evidence>
<evidence type="ECO:0000259" key="7">
    <source>
        <dbReference type="PROSITE" id="PS51456"/>
    </source>
</evidence>
<dbReference type="EMBL" id="CALNXJ010000010">
    <property type="protein sequence ID" value="CAH3105772.1"/>
    <property type="molecule type" value="Genomic_DNA"/>
</dbReference>